<organism evidence="2 3">
    <name type="scientific">Thermobacillus composti (strain DSM 18247 / JCM 13945 / KWC4)</name>
    <dbReference type="NCBI Taxonomy" id="717605"/>
    <lineage>
        <taxon>Bacteria</taxon>
        <taxon>Bacillati</taxon>
        <taxon>Bacillota</taxon>
        <taxon>Bacilli</taxon>
        <taxon>Bacillales</taxon>
        <taxon>Paenibacillaceae</taxon>
        <taxon>Thermobacillus</taxon>
    </lineage>
</organism>
<dbReference type="EMBL" id="CP003255">
    <property type="protein sequence ID" value="AGA57105.1"/>
    <property type="molecule type" value="Genomic_DNA"/>
</dbReference>
<feature type="domain" description="VTC" evidence="1">
    <location>
        <begin position="7"/>
        <end position="229"/>
    </location>
</feature>
<evidence type="ECO:0000259" key="1">
    <source>
        <dbReference type="Pfam" id="PF09359"/>
    </source>
</evidence>
<gene>
    <name evidence="2" type="ordered locus">Theco_0913</name>
</gene>
<dbReference type="GO" id="GO:0006799">
    <property type="term" value="P:polyphosphate biosynthetic process"/>
    <property type="evidence" value="ECO:0007669"/>
    <property type="project" value="UniProtKB-ARBA"/>
</dbReference>
<dbReference type="Proteomes" id="UP000010795">
    <property type="component" value="Chromosome"/>
</dbReference>
<dbReference type="STRING" id="717605.Theco_0913"/>
<protein>
    <submittedName>
        <fullName evidence="2">VTC domain-containing protein</fullName>
    </submittedName>
</protein>
<accession>L0ED68</accession>
<dbReference type="KEGG" id="tco:Theco_0913"/>
<dbReference type="Pfam" id="PF09359">
    <property type="entry name" value="VTC"/>
    <property type="match status" value="1"/>
</dbReference>
<evidence type="ECO:0000313" key="3">
    <source>
        <dbReference type="Proteomes" id="UP000010795"/>
    </source>
</evidence>
<reference evidence="3" key="1">
    <citation type="submission" date="2012-01" db="EMBL/GenBank/DDBJ databases">
        <title>Complete sequence of chromosome of Thermobacillus composti KWC4.</title>
        <authorList>
            <person name="Lucas S."/>
            <person name="Han J."/>
            <person name="Lapidus A."/>
            <person name="Cheng J.-F."/>
            <person name="Goodwin L."/>
            <person name="Pitluck S."/>
            <person name="Peters L."/>
            <person name="Ovchinnikova G."/>
            <person name="Teshima H."/>
            <person name="Detter J.C."/>
            <person name="Han C."/>
            <person name="Tapia R."/>
            <person name="Land M."/>
            <person name="Hauser L."/>
            <person name="Kyrpides N."/>
            <person name="Ivanova N."/>
            <person name="Pagani I."/>
            <person name="Anderson I."/>
            <person name="Woyke T."/>
        </authorList>
    </citation>
    <scope>NUCLEOTIDE SEQUENCE [LARGE SCALE GENOMIC DNA]</scope>
    <source>
        <strain evidence="3">DSM 18247 / JCM 13945 / KWC4</strain>
    </source>
</reference>
<keyword evidence="3" id="KW-1185">Reference proteome</keyword>
<dbReference type="eggNOG" id="COG5036">
    <property type="taxonomic scope" value="Bacteria"/>
</dbReference>
<dbReference type="InterPro" id="IPR042267">
    <property type="entry name" value="VTC_sf"/>
</dbReference>
<dbReference type="Gene3D" id="3.20.100.30">
    <property type="entry name" value="VTC, catalytic tunnel domain"/>
    <property type="match status" value="1"/>
</dbReference>
<dbReference type="AlphaFoldDB" id="L0ED68"/>
<dbReference type="InterPro" id="IPR018966">
    <property type="entry name" value="VTC_domain"/>
</dbReference>
<evidence type="ECO:0000313" key="2">
    <source>
        <dbReference type="EMBL" id="AGA57105.1"/>
    </source>
</evidence>
<dbReference type="HOGENOM" id="CLU_1685735_0_0_9"/>
<dbReference type="CDD" id="cd07750">
    <property type="entry name" value="PolyPPase_VTC_like"/>
    <property type="match status" value="1"/>
</dbReference>
<proteinExistence type="predicted"/>
<name>L0ED68_THECK</name>
<sequence>MDGALKFRHELKYQINPHQYFIIKQRLKALLRPDKHAGPQGEYYIRSLYFDTIDNKALHEKLGGVRDREKYRLRIYNLSDRIIHLEKKLKRNDYIDKIKEPLTREMAERIAAGDPEVLNVPGKPLLLEMYRLMKNEQLRAKVIVDYIREAYICPYGHVRITFDKHLRTGLSGTNLFNPGLPTVSALDNRIVVMEVKYDDYLPEFVRTALQGENIHRQSSSKYVICRKLLKENAWEDQ</sequence>